<dbReference type="InterPro" id="IPR029063">
    <property type="entry name" value="SAM-dependent_MTases_sf"/>
</dbReference>
<evidence type="ECO:0000313" key="3">
    <source>
        <dbReference type="Proteomes" id="UP000601435"/>
    </source>
</evidence>
<comment type="caution">
    <text evidence="2">The sequence shown here is derived from an EMBL/GenBank/DDBJ whole genome shotgun (WGS) entry which is preliminary data.</text>
</comment>
<dbReference type="EMBL" id="CAJNJA010013262">
    <property type="protein sequence ID" value="CAE7316994.1"/>
    <property type="molecule type" value="Genomic_DNA"/>
</dbReference>
<dbReference type="AlphaFoldDB" id="A0A812NPL0"/>
<reference evidence="2" key="1">
    <citation type="submission" date="2021-02" db="EMBL/GenBank/DDBJ databases">
        <authorList>
            <person name="Dougan E. K."/>
            <person name="Rhodes N."/>
            <person name="Thang M."/>
            <person name="Chan C."/>
        </authorList>
    </citation>
    <scope>NUCLEOTIDE SEQUENCE</scope>
</reference>
<name>A0A812NPL0_9DINO</name>
<sequence length="133" mass="14885">AQAAHRARSQSLLARRERRLQAQEEEAALPPPAPEPPEAPAPRQPLRPTAEIEGRSDWGLFDRQCVDHTDFKEFTYNCDGHKLHLRRTPASPRISAAAEALTCWALRHPRCFRRRRVLEVGAGQGLPGLIIAA</sequence>
<feature type="non-terminal residue" evidence="2">
    <location>
        <position position="133"/>
    </location>
</feature>
<protein>
    <submittedName>
        <fullName evidence="2">Camkmt protein</fullName>
    </submittedName>
</protein>
<accession>A0A812NPL0</accession>
<dbReference type="Proteomes" id="UP000601435">
    <property type="component" value="Unassembled WGS sequence"/>
</dbReference>
<feature type="non-terminal residue" evidence="2">
    <location>
        <position position="1"/>
    </location>
</feature>
<proteinExistence type="predicted"/>
<dbReference type="OrthoDB" id="440400at2759"/>
<organism evidence="2 3">
    <name type="scientific">Symbiodinium necroappetens</name>
    <dbReference type="NCBI Taxonomy" id="1628268"/>
    <lineage>
        <taxon>Eukaryota</taxon>
        <taxon>Sar</taxon>
        <taxon>Alveolata</taxon>
        <taxon>Dinophyceae</taxon>
        <taxon>Suessiales</taxon>
        <taxon>Symbiodiniaceae</taxon>
        <taxon>Symbiodinium</taxon>
    </lineage>
</organism>
<feature type="compositionally biased region" description="Pro residues" evidence="1">
    <location>
        <begin position="29"/>
        <end position="45"/>
    </location>
</feature>
<feature type="region of interest" description="Disordered" evidence="1">
    <location>
        <begin position="1"/>
        <end position="53"/>
    </location>
</feature>
<gene>
    <name evidence="2" type="primary">Camkmt</name>
    <name evidence="2" type="ORF">SNEC2469_LOCUS7914</name>
</gene>
<evidence type="ECO:0000313" key="2">
    <source>
        <dbReference type="EMBL" id="CAE7316994.1"/>
    </source>
</evidence>
<keyword evidence="3" id="KW-1185">Reference proteome</keyword>
<evidence type="ECO:0000256" key="1">
    <source>
        <dbReference type="SAM" id="MobiDB-lite"/>
    </source>
</evidence>
<dbReference type="Gene3D" id="3.40.50.150">
    <property type="entry name" value="Vaccinia Virus protein VP39"/>
    <property type="match status" value="1"/>
</dbReference>